<dbReference type="AlphaFoldDB" id="A0A7G2EUT4"/>
<evidence type="ECO:0000256" key="1">
    <source>
        <dbReference type="SAM" id="MobiDB-lite"/>
    </source>
</evidence>
<gene>
    <name evidence="2" type="ORF">AT9943_LOCUS14312</name>
</gene>
<proteinExistence type="predicted"/>
<dbReference type="PANTHER" id="PTHR47149:SF1">
    <property type="entry name" value="F-BOX PROTEIN RMF"/>
    <property type="match status" value="1"/>
</dbReference>
<accession>A0A7G2EUT4</accession>
<dbReference type="PANTHER" id="PTHR47149">
    <property type="entry name" value="F-BOX PROTEIN RMF"/>
    <property type="match status" value="1"/>
</dbReference>
<evidence type="ECO:0000313" key="3">
    <source>
        <dbReference type="Proteomes" id="UP000516314"/>
    </source>
</evidence>
<organism evidence="2 3">
    <name type="scientific">Arabidopsis thaliana</name>
    <name type="common">Mouse-ear cress</name>
    <dbReference type="NCBI Taxonomy" id="3702"/>
    <lineage>
        <taxon>Eukaryota</taxon>
        <taxon>Viridiplantae</taxon>
        <taxon>Streptophyta</taxon>
        <taxon>Embryophyta</taxon>
        <taxon>Tracheophyta</taxon>
        <taxon>Spermatophyta</taxon>
        <taxon>Magnoliopsida</taxon>
        <taxon>eudicotyledons</taxon>
        <taxon>Gunneridae</taxon>
        <taxon>Pentapetalae</taxon>
        <taxon>rosids</taxon>
        <taxon>malvids</taxon>
        <taxon>Brassicales</taxon>
        <taxon>Brassicaceae</taxon>
        <taxon>Camelineae</taxon>
        <taxon>Arabidopsis</taxon>
    </lineage>
</organism>
<evidence type="ECO:0000313" key="2">
    <source>
        <dbReference type="EMBL" id="CAD5326552.1"/>
    </source>
</evidence>
<sequence>MILKRILTTFDNLNLKRCKIDSEIEYGSQKGEIMVYKKRQRASVDQPCSREPGVLTSSSSSLTSREESQQVCSDQSKSSRGRVRAVPSRFRDSIVGTWKSLKSRKEESTETCIWGSSKLHRSKDPKLFPRKDNEDSSEVDCDYWDANFGMPKKSDASRKGVYKPEEFTVGDLVWAGCDWMPIGAFVLDSRTSLLTESLSGRLKVPKEGTIERMLQKYLQLVRPVCDLSTCEEQCKLLMLGTLNSSLKNASAACGAIFDLKHHKESSSSGILNLKSWTGQPDISQPKAVIAPHAVAVHTRLQENEVAEIQSVLWHLQESMAALQMMEIG</sequence>
<name>A0A7G2EUT4_ARATH</name>
<dbReference type="EMBL" id="LR881468">
    <property type="protein sequence ID" value="CAD5326552.1"/>
    <property type="molecule type" value="Genomic_DNA"/>
</dbReference>
<reference evidence="2 3" key="1">
    <citation type="submission" date="2020-09" db="EMBL/GenBank/DDBJ databases">
        <authorList>
            <person name="Ashkenazy H."/>
        </authorList>
    </citation>
    <scope>NUCLEOTIDE SEQUENCE [LARGE SCALE GENOMIC DNA]</scope>
    <source>
        <strain evidence="3">cv. Cdm-0</strain>
    </source>
</reference>
<dbReference type="Proteomes" id="UP000516314">
    <property type="component" value="Chromosome 3"/>
</dbReference>
<feature type="compositionally biased region" description="Polar residues" evidence="1">
    <location>
        <begin position="69"/>
        <end position="78"/>
    </location>
</feature>
<protein>
    <submittedName>
        <fullName evidence="2">(thale cress) hypothetical protein</fullName>
    </submittedName>
</protein>
<feature type="region of interest" description="Disordered" evidence="1">
    <location>
        <begin position="42"/>
        <end position="84"/>
    </location>
</feature>